<reference evidence="1" key="1">
    <citation type="submission" date="2011-08" db="EMBL/GenBank/DDBJ databases">
        <title>Complete sequence of chromosome of Streptomyces violaceusniger Tu 4113.</title>
        <authorList>
            <consortium name="US DOE Joint Genome Institute"/>
            <person name="Lucas S."/>
            <person name="Han J."/>
            <person name="Lapidus A."/>
            <person name="Cheng J.-F."/>
            <person name="Goodwin L."/>
            <person name="Pitluck S."/>
            <person name="Peters L."/>
            <person name="Ivanova N."/>
            <person name="Daligault H."/>
            <person name="Detter J.C."/>
            <person name="Han C."/>
            <person name="Tapia R."/>
            <person name="Land M."/>
            <person name="Hauser L."/>
            <person name="Kyrpides N."/>
            <person name="Ivanova N."/>
            <person name="Pagani I."/>
            <person name="Hagen A."/>
            <person name="Katz L."/>
            <person name="Fiedler H.-P."/>
            <person name="Keasling J."/>
            <person name="Fortman J."/>
            <person name="Woyke T."/>
        </authorList>
    </citation>
    <scope>NUCLEOTIDE SEQUENCE [LARGE SCALE GENOMIC DNA]</scope>
    <source>
        <strain evidence="1">Tu 4113</strain>
    </source>
</reference>
<keyword evidence="2" id="KW-1185">Reference proteome</keyword>
<dbReference type="Proteomes" id="UP000008703">
    <property type="component" value="Chromosome"/>
</dbReference>
<accession>G2PGJ1</accession>
<name>G2PGJ1_STRV4</name>
<dbReference type="EMBL" id="CP002994">
    <property type="protein sequence ID" value="AEM85570.1"/>
    <property type="molecule type" value="Genomic_DNA"/>
</dbReference>
<sequence>MVSIDVPAFYQEWAIRSGGIFDAAAGKGPAVVAE</sequence>
<dbReference type="KEGG" id="svl:Strvi_6079"/>
<dbReference type="AlphaFoldDB" id="G2PGJ1"/>
<evidence type="ECO:0000313" key="1">
    <source>
        <dbReference type="EMBL" id="AEM85570.1"/>
    </source>
</evidence>
<gene>
    <name evidence="1" type="ORF">Strvi_6079</name>
</gene>
<dbReference type="HOGENOM" id="CLU_3376455_0_0_11"/>
<protein>
    <submittedName>
        <fullName evidence="1">Uncharacterized protein</fullName>
    </submittedName>
</protein>
<evidence type="ECO:0000313" key="2">
    <source>
        <dbReference type="Proteomes" id="UP000008703"/>
    </source>
</evidence>
<proteinExistence type="predicted"/>
<organism evidence="1 2">
    <name type="scientific">Streptomyces violaceusniger (strain Tu 4113)</name>
    <dbReference type="NCBI Taxonomy" id="653045"/>
    <lineage>
        <taxon>Bacteria</taxon>
        <taxon>Bacillati</taxon>
        <taxon>Actinomycetota</taxon>
        <taxon>Actinomycetes</taxon>
        <taxon>Kitasatosporales</taxon>
        <taxon>Streptomycetaceae</taxon>
        <taxon>Streptomyces</taxon>
        <taxon>Streptomyces violaceusniger group</taxon>
    </lineage>
</organism>